<gene>
    <name evidence="1" type="ORF">BDP55DRAFT_735454</name>
</gene>
<proteinExistence type="predicted"/>
<dbReference type="GeneID" id="85464847"/>
<dbReference type="EMBL" id="JAHMHR010000123">
    <property type="protein sequence ID" value="KAK1656749.1"/>
    <property type="molecule type" value="Genomic_DNA"/>
</dbReference>
<accession>A0AAJ0EPL9</accession>
<organism evidence="1 2">
    <name type="scientific">Colletotrichum godetiae</name>
    <dbReference type="NCBI Taxonomy" id="1209918"/>
    <lineage>
        <taxon>Eukaryota</taxon>
        <taxon>Fungi</taxon>
        <taxon>Dikarya</taxon>
        <taxon>Ascomycota</taxon>
        <taxon>Pezizomycotina</taxon>
        <taxon>Sordariomycetes</taxon>
        <taxon>Hypocreomycetidae</taxon>
        <taxon>Glomerellales</taxon>
        <taxon>Glomerellaceae</taxon>
        <taxon>Colletotrichum</taxon>
        <taxon>Colletotrichum acutatum species complex</taxon>
    </lineage>
</organism>
<reference evidence="1" key="1">
    <citation type="submission" date="2021-06" db="EMBL/GenBank/DDBJ databases">
        <title>Comparative genomics, transcriptomics and evolutionary studies reveal genomic signatures of adaptation to plant cell wall in hemibiotrophic fungi.</title>
        <authorList>
            <consortium name="DOE Joint Genome Institute"/>
            <person name="Baroncelli R."/>
            <person name="Diaz J.F."/>
            <person name="Benocci T."/>
            <person name="Peng M."/>
            <person name="Battaglia E."/>
            <person name="Haridas S."/>
            <person name="Andreopoulos W."/>
            <person name="Labutti K."/>
            <person name="Pangilinan J."/>
            <person name="Floch G.L."/>
            <person name="Makela M.R."/>
            <person name="Henrissat B."/>
            <person name="Grigoriev I.V."/>
            <person name="Crouch J.A."/>
            <person name="De Vries R.P."/>
            <person name="Sukno S.A."/>
            <person name="Thon M.R."/>
        </authorList>
    </citation>
    <scope>NUCLEOTIDE SEQUENCE</scope>
    <source>
        <strain evidence="1">CBS 193.32</strain>
    </source>
</reference>
<evidence type="ECO:0000313" key="2">
    <source>
        <dbReference type="Proteomes" id="UP001224890"/>
    </source>
</evidence>
<dbReference type="Proteomes" id="UP001224890">
    <property type="component" value="Unassembled WGS sequence"/>
</dbReference>
<sequence>MTVAAASILGEHLSKCRSRIKGIIEKYEFHLAGFATVEQDDDLEFDTDSVELQYIYEDDDDPKSLWA</sequence>
<dbReference type="AlphaFoldDB" id="A0AAJ0EPL9"/>
<protein>
    <submittedName>
        <fullName evidence="1">Uncharacterized protein</fullName>
    </submittedName>
</protein>
<name>A0AAJ0EPL9_9PEZI</name>
<dbReference type="RefSeq" id="XP_060421513.1">
    <property type="nucleotide sequence ID" value="XM_060580321.1"/>
</dbReference>
<keyword evidence="2" id="KW-1185">Reference proteome</keyword>
<comment type="caution">
    <text evidence="1">The sequence shown here is derived from an EMBL/GenBank/DDBJ whole genome shotgun (WGS) entry which is preliminary data.</text>
</comment>
<evidence type="ECO:0000313" key="1">
    <source>
        <dbReference type="EMBL" id="KAK1656749.1"/>
    </source>
</evidence>